<dbReference type="Proteomes" id="UP001228049">
    <property type="component" value="Unassembled WGS sequence"/>
</dbReference>
<feature type="region of interest" description="Disordered" evidence="1">
    <location>
        <begin position="54"/>
        <end position="84"/>
    </location>
</feature>
<accession>A0AAD9CQH6</accession>
<evidence type="ECO:0000256" key="1">
    <source>
        <dbReference type="SAM" id="MobiDB-lite"/>
    </source>
</evidence>
<dbReference type="AlphaFoldDB" id="A0AAD9CQH6"/>
<feature type="compositionally biased region" description="Polar residues" evidence="1">
    <location>
        <begin position="54"/>
        <end position="69"/>
    </location>
</feature>
<gene>
    <name evidence="2" type="ORF">KUDE01_012747</name>
</gene>
<protein>
    <submittedName>
        <fullName evidence="2">Uncharacterized protein</fullName>
    </submittedName>
</protein>
<evidence type="ECO:0000313" key="3">
    <source>
        <dbReference type="Proteomes" id="UP001228049"/>
    </source>
</evidence>
<reference evidence="2" key="1">
    <citation type="submission" date="2023-04" db="EMBL/GenBank/DDBJ databases">
        <title>Chromosome-level genome of Chaenocephalus aceratus.</title>
        <authorList>
            <person name="Park H."/>
        </authorList>
    </citation>
    <scope>NUCLEOTIDE SEQUENCE</scope>
    <source>
        <strain evidence="2">DE</strain>
        <tissue evidence="2">Muscle</tissue>
    </source>
</reference>
<sequence length="107" mass="11862">MSTGPLLTAHTEVQINHRLFNCHLEIKNWRPLFPSVSQISRVEPPSIRPLVSLQDTDSAAGSETETPWQHTGCPKPQSGRGLHGHMRFTMTVDSGAVANEKLSYTEL</sequence>
<keyword evidence="3" id="KW-1185">Reference proteome</keyword>
<name>A0AAD9CQH6_DISEL</name>
<dbReference type="EMBL" id="JASDAP010000003">
    <property type="protein sequence ID" value="KAK1905567.1"/>
    <property type="molecule type" value="Genomic_DNA"/>
</dbReference>
<organism evidence="2 3">
    <name type="scientific">Dissostichus eleginoides</name>
    <name type="common">Patagonian toothfish</name>
    <name type="synonym">Dissostichus amissus</name>
    <dbReference type="NCBI Taxonomy" id="100907"/>
    <lineage>
        <taxon>Eukaryota</taxon>
        <taxon>Metazoa</taxon>
        <taxon>Chordata</taxon>
        <taxon>Craniata</taxon>
        <taxon>Vertebrata</taxon>
        <taxon>Euteleostomi</taxon>
        <taxon>Actinopterygii</taxon>
        <taxon>Neopterygii</taxon>
        <taxon>Teleostei</taxon>
        <taxon>Neoteleostei</taxon>
        <taxon>Acanthomorphata</taxon>
        <taxon>Eupercaria</taxon>
        <taxon>Perciformes</taxon>
        <taxon>Notothenioidei</taxon>
        <taxon>Nototheniidae</taxon>
        <taxon>Dissostichus</taxon>
    </lineage>
</organism>
<evidence type="ECO:0000313" key="2">
    <source>
        <dbReference type="EMBL" id="KAK1905567.1"/>
    </source>
</evidence>
<comment type="caution">
    <text evidence="2">The sequence shown here is derived from an EMBL/GenBank/DDBJ whole genome shotgun (WGS) entry which is preliminary data.</text>
</comment>
<proteinExistence type="predicted"/>